<evidence type="ECO:0000313" key="2">
    <source>
        <dbReference type="Proteomes" id="UP000029640"/>
    </source>
</evidence>
<dbReference type="STRING" id="1265313.HRUBRA_00902"/>
<dbReference type="NCBIfam" id="NF038050">
    <property type="entry name" value="NrtS"/>
    <property type="match status" value="1"/>
</dbReference>
<organism evidence="1 2">
    <name type="scientific">Pseudohaliea rubra DSM 19751</name>
    <dbReference type="NCBI Taxonomy" id="1265313"/>
    <lineage>
        <taxon>Bacteria</taxon>
        <taxon>Pseudomonadati</taxon>
        <taxon>Pseudomonadota</taxon>
        <taxon>Gammaproteobacteria</taxon>
        <taxon>Cellvibrionales</taxon>
        <taxon>Halieaceae</taxon>
        <taxon>Pseudohaliea</taxon>
    </lineage>
</organism>
<dbReference type="InterPro" id="IPR047700">
    <property type="entry name" value="NrtS-like"/>
</dbReference>
<dbReference type="OrthoDB" id="282896at2"/>
<dbReference type="Proteomes" id="UP000029640">
    <property type="component" value="Unassembled WGS sequence"/>
</dbReference>
<name>A0A095VU35_9GAMM</name>
<reference evidence="1 2" key="1">
    <citation type="journal article" date="2014" name="Genome Announc.">
        <title>Genome Sequence of Gammaproteobacterial Pseudohaliea rubra Type Strain DSM 19751, Isolated from Coastal Seawater of the Mediterranean Sea.</title>
        <authorList>
            <person name="Spring S."/>
            <person name="Fiebig A."/>
            <person name="Riedel T."/>
            <person name="Goker M."/>
            <person name="Klenk H.P."/>
        </authorList>
    </citation>
    <scope>NUCLEOTIDE SEQUENCE [LARGE SCALE GENOMIC DNA]</scope>
    <source>
        <strain evidence="1 2">DSM 19751</strain>
    </source>
</reference>
<dbReference type="HOGENOM" id="CLU_186996_0_0_6"/>
<sequence length="85" mass="8990">MRHSRTSKAGTQTGGWRSAANPRIVKRSLKVSLVVGSVLTLINQSDTLFPGAPGLGEGARVFLTYLVPFSVSTWASVQASSGESR</sequence>
<accession>A0A095VU35</accession>
<proteinExistence type="predicted"/>
<keyword evidence="2" id="KW-1185">Reference proteome</keyword>
<evidence type="ECO:0000313" key="1">
    <source>
        <dbReference type="EMBL" id="KGE04563.1"/>
    </source>
</evidence>
<dbReference type="AlphaFoldDB" id="A0A095VU35"/>
<dbReference type="PATRIC" id="fig|1265313.6.peg.894"/>
<dbReference type="EMBL" id="AUVB01000024">
    <property type="protein sequence ID" value="KGE04563.1"/>
    <property type="molecule type" value="Genomic_DNA"/>
</dbReference>
<comment type="caution">
    <text evidence="1">The sequence shown here is derived from an EMBL/GenBank/DDBJ whole genome shotgun (WGS) entry which is preliminary data.</text>
</comment>
<protein>
    <submittedName>
        <fullName evidence="1">Uncharacterized protein</fullName>
    </submittedName>
</protein>
<dbReference type="eggNOG" id="ENOG5033E4I">
    <property type="taxonomic scope" value="Bacteria"/>
</dbReference>
<dbReference type="RefSeq" id="WP_035514600.1">
    <property type="nucleotide sequence ID" value="NZ_KN234749.1"/>
</dbReference>
<gene>
    <name evidence="1" type="ORF">HRUBRA_00902</name>
</gene>